<dbReference type="Proteomes" id="UP001064048">
    <property type="component" value="Chromosome 11"/>
</dbReference>
<comment type="caution">
    <text evidence="1">The sequence shown here is derived from an EMBL/GenBank/DDBJ whole genome shotgun (WGS) entry which is preliminary data.</text>
</comment>
<dbReference type="EMBL" id="CM046111">
    <property type="protein sequence ID" value="KAI8424857.1"/>
    <property type="molecule type" value="Genomic_DNA"/>
</dbReference>
<organism evidence="1 2">
    <name type="scientific">Choristoneura fumiferana</name>
    <name type="common">Spruce budworm moth</name>
    <name type="synonym">Archips fumiferana</name>
    <dbReference type="NCBI Taxonomy" id="7141"/>
    <lineage>
        <taxon>Eukaryota</taxon>
        <taxon>Metazoa</taxon>
        <taxon>Ecdysozoa</taxon>
        <taxon>Arthropoda</taxon>
        <taxon>Hexapoda</taxon>
        <taxon>Insecta</taxon>
        <taxon>Pterygota</taxon>
        <taxon>Neoptera</taxon>
        <taxon>Endopterygota</taxon>
        <taxon>Lepidoptera</taxon>
        <taxon>Glossata</taxon>
        <taxon>Ditrysia</taxon>
        <taxon>Tortricoidea</taxon>
        <taxon>Tortricidae</taxon>
        <taxon>Tortricinae</taxon>
        <taxon>Choristoneura</taxon>
    </lineage>
</organism>
<name>A0ACC0JL29_CHOFU</name>
<reference evidence="1 2" key="1">
    <citation type="journal article" date="2022" name="Genome Biol. Evol.">
        <title>The Spruce Budworm Genome: Reconstructing the Evolutionary History of Antifreeze Proteins.</title>
        <authorList>
            <person name="Beliveau C."/>
            <person name="Gagne P."/>
            <person name="Picq S."/>
            <person name="Vernygora O."/>
            <person name="Keeling C.I."/>
            <person name="Pinkney K."/>
            <person name="Doucet D."/>
            <person name="Wen F."/>
            <person name="Johnston J.S."/>
            <person name="Maaroufi H."/>
            <person name="Boyle B."/>
            <person name="Laroche J."/>
            <person name="Dewar K."/>
            <person name="Juretic N."/>
            <person name="Blackburn G."/>
            <person name="Nisole A."/>
            <person name="Brunet B."/>
            <person name="Brandao M."/>
            <person name="Lumley L."/>
            <person name="Duan J."/>
            <person name="Quan G."/>
            <person name="Lucarotti C.J."/>
            <person name="Roe A.D."/>
            <person name="Sperling F.A.H."/>
            <person name="Levesque R.C."/>
            <person name="Cusson M."/>
        </authorList>
    </citation>
    <scope>NUCLEOTIDE SEQUENCE [LARGE SCALE GENOMIC DNA]</scope>
    <source>
        <strain evidence="1">Glfc:IPQL:Cfum</strain>
    </source>
</reference>
<evidence type="ECO:0000313" key="2">
    <source>
        <dbReference type="Proteomes" id="UP001064048"/>
    </source>
</evidence>
<evidence type="ECO:0000313" key="1">
    <source>
        <dbReference type="EMBL" id="KAI8424857.1"/>
    </source>
</evidence>
<protein>
    <submittedName>
        <fullName evidence="1">Uncharacterized protein</fullName>
    </submittedName>
</protein>
<keyword evidence="2" id="KW-1185">Reference proteome</keyword>
<sequence>MYIWLFHNVLRRCSPQDVIINIKHGSYPAVNPDGYSFPKGFVDPATRDRIHTVELLSDGKNTTYVISNPKPGNWYALAYRKWEDPRTQKVEQQGLVADCHTILYTDLQVKRDDNIRLIDCDEGLVISYSDIPATYKCMTIDNIDPINFNLTIIHTSGNDTEVSFLIQALSQPTIESSLLSCYFDPKANNIHTITFTPHPNAWHYFKIDHHVQQNDSRIDNCDLYYTRTEQDDASNHSIFDLMRDDKGRFFTFDYGLPTTDLQDATSLVNLTSGEVRTLRFKVNQFLDIGGTLALEASLLMSLKYYMGYKREFRKSAKGSLLAFSEDNQFMRVVICMDIGHTSVPLQSGQCKYNDHVKPALFVLNSTDSESIYDKVIIPFPDSGSWYLTFRLFCDEVVCPCHSSHNGTKYYVNSSPLDRDEEDVSGNDTRPGETECNATVVLSISSTSCVSGRCSNHGSCLLNTFGGLIMSFCSCSAGYGSWDCSDDSRMDTRVSMLVSVLLLTLSNLLFFFSIYVAIIRLYYTEAMMYAFTMVFSTFYHACDAPAQVAYCITRPNILQFGDFYCGIMCFWVTLLAMSIIGEKLRSSLQLIGAIIIALLTTWNMHSIVAFILPVAVGCVLLFISWYLDWRKNHSLMYKRSYYTTFLPIGIVLVGIGLVCFAFLQTEQNYKIVHSVWHMIIAASVVFLLPDVKRSDTNPFLPSPNFWRLPFCSTFNRSQTPMTAE</sequence>
<proteinExistence type="predicted"/>
<gene>
    <name evidence="1" type="ORF">MSG28_006779</name>
</gene>
<accession>A0ACC0JL29</accession>